<comment type="similarity">
    <text evidence="1 10">Belongs to the class-I aminoacyl-tRNA synthetase family. IleS type 1 subfamily.</text>
</comment>
<evidence type="ECO:0000256" key="7">
    <source>
        <dbReference type="ARBA" id="ARBA00023146"/>
    </source>
</evidence>
<feature type="short sequence motif" description="'KMSKS' region" evidence="10">
    <location>
        <begin position="594"/>
        <end position="598"/>
    </location>
</feature>
<comment type="cofactor">
    <cofactor evidence="10">
        <name>Zn(2+)</name>
        <dbReference type="ChEBI" id="CHEBI:29105"/>
    </cofactor>
    <text evidence="10">Binds 1 zinc ion per subunit.</text>
</comment>
<dbReference type="EC" id="6.1.1.5" evidence="10"/>
<dbReference type="GO" id="GO:0004822">
    <property type="term" value="F:isoleucine-tRNA ligase activity"/>
    <property type="evidence" value="ECO:0007669"/>
    <property type="project" value="UniProtKB-UniRule"/>
</dbReference>
<dbReference type="GO" id="GO:0008270">
    <property type="term" value="F:zinc ion binding"/>
    <property type="evidence" value="ECO:0007669"/>
    <property type="project" value="UniProtKB-UniRule"/>
</dbReference>
<comment type="subcellular location">
    <subcellularLocation>
        <location evidence="10">Cytoplasm</location>
    </subcellularLocation>
</comment>
<dbReference type="SUPFAM" id="SSF47323">
    <property type="entry name" value="Anticodon-binding domain of a subclass of class I aminoacyl-tRNA synthetases"/>
    <property type="match status" value="1"/>
</dbReference>
<feature type="short sequence motif" description="'HIGH' region" evidence="10">
    <location>
        <begin position="57"/>
        <end position="67"/>
    </location>
</feature>
<feature type="domain" description="Aminoacyl-tRNA synthetase class Ia" evidence="11">
    <location>
        <begin position="27"/>
        <end position="633"/>
    </location>
</feature>
<feature type="binding site" evidence="10">
    <location>
        <position position="880"/>
    </location>
    <ligand>
        <name>Zn(2+)</name>
        <dbReference type="ChEBI" id="CHEBI:29105"/>
    </ligand>
</feature>
<organism evidence="13 14">
    <name type="scientific">Sulfobacillus acidophilus</name>
    <dbReference type="NCBI Taxonomy" id="53633"/>
    <lineage>
        <taxon>Bacteria</taxon>
        <taxon>Bacillati</taxon>
        <taxon>Bacillota</taxon>
        <taxon>Clostridia</taxon>
        <taxon>Eubacteriales</taxon>
        <taxon>Clostridiales Family XVII. Incertae Sedis</taxon>
        <taxon>Sulfobacillus</taxon>
    </lineage>
</organism>
<keyword evidence="7 10" id="KW-0030">Aminoacyl-tRNA synthetase</keyword>
<dbReference type="AlphaFoldDB" id="A0A2T2WFH6"/>
<comment type="catalytic activity">
    <reaction evidence="9 10">
        <text>tRNA(Ile) + L-isoleucine + ATP = L-isoleucyl-tRNA(Ile) + AMP + diphosphate</text>
        <dbReference type="Rhea" id="RHEA:11060"/>
        <dbReference type="Rhea" id="RHEA-COMP:9666"/>
        <dbReference type="Rhea" id="RHEA-COMP:9695"/>
        <dbReference type="ChEBI" id="CHEBI:30616"/>
        <dbReference type="ChEBI" id="CHEBI:33019"/>
        <dbReference type="ChEBI" id="CHEBI:58045"/>
        <dbReference type="ChEBI" id="CHEBI:78442"/>
        <dbReference type="ChEBI" id="CHEBI:78528"/>
        <dbReference type="ChEBI" id="CHEBI:456215"/>
        <dbReference type="EC" id="6.1.1.5"/>
    </reaction>
</comment>
<dbReference type="Gene3D" id="3.90.740.10">
    <property type="entry name" value="Valyl/Leucyl/Isoleucyl-tRNA synthetase, editing domain"/>
    <property type="match status" value="1"/>
</dbReference>
<dbReference type="SUPFAM" id="SSF50677">
    <property type="entry name" value="ValRS/IleRS/LeuRS editing domain"/>
    <property type="match status" value="1"/>
</dbReference>
<evidence type="ECO:0000256" key="3">
    <source>
        <dbReference type="ARBA" id="ARBA00022598"/>
    </source>
</evidence>
<dbReference type="PANTHER" id="PTHR42765:SF1">
    <property type="entry name" value="ISOLEUCINE--TRNA LIGASE, MITOCHONDRIAL"/>
    <property type="match status" value="1"/>
</dbReference>
<dbReference type="PANTHER" id="PTHR42765">
    <property type="entry name" value="SOLEUCYL-TRNA SYNTHETASE"/>
    <property type="match status" value="1"/>
</dbReference>
<dbReference type="GO" id="GO:0005524">
    <property type="term" value="F:ATP binding"/>
    <property type="evidence" value="ECO:0007669"/>
    <property type="project" value="UniProtKB-UniRule"/>
</dbReference>
<evidence type="ECO:0000256" key="9">
    <source>
        <dbReference type="ARBA" id="ARBA00048359"/>
    </source>
</evidence>
<evidence type="ECO:0000256" key="5">
    <source>
        <dbReference type="ARBA" id="ARBA00022840"/>
    </source>
</evidence>
<evidence type="ECO:0000256" key="2">
    <source>
        <dbReference type="ARBA" id="ARBA00022490"/>
    </source>
</evidence>
<dbReference type="InterPro" id="IPR033708">
    <property type="entry name" value="Anticodon_Ile_BEm"/>
</dbReference>
<keyword evidence="4 10" id="KW-0547">Nucleotide-binding</keyword>
<protein>
    <recommendedName>
        <fullName evidence="10">Isoleucine--tRNA ligase</fullName>
        <ecNumber evidence="10">6.1.1.5</ecNumber>
    </recommendedName>
    <alternativeName>
        <fullName evidence="10">Isoleucyl-tRNA synthetase</fullName>
        <shortName evidence="10">IleRS</shortName>
    </alternativeName>
</protein>
<keyword evidence="10" id="KW-0862">Zinc</keyword>
<evidence type="ECO:0000313" key="14">
    <source>
        <dbReference type="Proteomes" id="UP000241848"/>
    </source>
</evidence>
<dbReference type="Gene3D" id="1.10.10.830">
    <property type="entry name" value="Ile-tRNA synthetase CP2 domain-like"/>
    <property type="match status" value="1"/>
</dbReference>
<dbReference type="HAMAP" id="MF_02002">
    <property type="entry name" value="Ile_tRNA_synth_type1"/>
    <property type="match status" value="1"/>
</dbReference>
<proteinExistence type="inferred from homology"/>
<dbReference type="InterPro" id="IPR002301">
    <property type="entry name" value="Ile-tRNA-ligase"/>
</dbReference>
<dbReference type="Pfam" id="PF00133">
    <property type="entry name" value="tRNA-synt_1"/>
    <property type="match status" value="1"/>
</dbReference>
<dbReference type="GO" id="GO:0005829">
    <property type="term" value="C:cytosol"/>
    <property type="evidence" value="ECO:0007669"/>
    <property type="project" value="TreeGrafter"/>
</dbReference>
<reference evidence="13 14" key="1">
    <citation type="journal article" date="2014" name="BMC Genomics">
        <title>Comparison of environmental and isolate Sulfobacillus genomes reveals diverse carbon, sulfur, nitrogen, and hydrogen metabolisms.</title>
        <authorList>
            <person name="Justice N.B."/>
            <person name="Norman A."/>
            <person name="Brown C.T."/>
            <person name="Singh A."/>
            <person name="Thomas B.C."/>
            <person name="Banfield J.F."/>
        </authorList>
    </citation>
    <scope>NUCLEOTIDE SEQUENCE [LARGE SCALE GENOMIC DNA]</scope>
    <source>
        <strain evidence="13">AMDSBA3</strain>
    </source>
</reference>
<feature type="binding site" evidence="10">
    <location>
        <position position="553"/>
    </location>
    <ligand>
        <name>L-isoleucyl-5'-AMP</name>
        <dbReference type="ChEBI" id="CHEBI:178002"/>
    </ligand>
</feature>
<keyword evidence="3 10" id="KW-0436">Ligase</keyword>
<dbReference type="SUPFAM" id="SSF52374">
    <property type="entry name" value="Nucleotidylyl transferase"/>
    <property type="match status" value="1"/>
</dbReference>
<dbReference type="NCBIfam" id="TIGR00392">
    <property type="entry name" value="ileS"/>
    <property type="match status" value="1"/>
</dbReference>
<keyword evidence="5 10" id="KW-0067">ATP-binding</keyword>
<dbReference type="PRINTS" id="PR00984">
    <property type="entry name" value="TRNASYNTHILE"/>
</dbReference>
<feature type="domain" description="Methionyl/Valyl/Leucyl/Isoleucyl-tRNA synthetase anticodon-binding" evidence="12">
    <location>
        <begin position="677"/>
        <end position="833"/>
    </location>
</feature>
<evidence type="ECO:0000256" key="4">
    <source>
        <dbReference type="ARBA" id="ARBA00022741"/>
    </source>
</evidence>
<dbReference type="Proteomes" id="UP000241848">
    <property type="component" value="Unassembled WGS sequence"/>
</dbReference>
<accession>A0A2T2WFH6</accession>
<name>A0A2T2WFH6_9FIRM</name>
<comment type="caution">
    <text evidence="13">The sequence shown here is derived from an EMBL/GenBank/DDBJ whole genome shotgun (WGS) entry which is preliminary data.</text>
</comment>
<dbReference type="InterPro" id="IPR014729">
    <property type="entry name" value="Rossmann-like_a/b/a_fold"/>
</dbReference>
<feature type="binding site" evidence="10">
    <location>
        <position position="900"/>
    </location>
    <ligand>
        <name>Zn(2+)</name>
        <dbReference type="ChEBI" id="CHEBI:29105"/>
    </ligand>
</feature>
<comment type="domain">
    <text evidence="10">IleRS has two distinct active sites: one for aminoacylation and one for editing. The misactivated valine is translocated from the active site to the editing site, which sterically excludes the correctly activated isoleucine. The single editing site contains two valyl binding pockets, one specific for each substrate (Val-AMP or Val-tRNA(Ile)).</text>
</comment>
<dbReference type="InterPro" id="IPR009080">
    <property type="entry name" value="tRNAsynth_Ia_anticodon-bd"/>
</dbReference>
<keyword evidence="2 10" id="KW-0963">Cytoplasm</keyword>
<evidence type="ECO:0000313" key="13">
    <source>
        <dbReference type="EMBL" id="PSR20995.1"/>
    </source>
</evidence>
<dbReference type="InterPro" id="IPR002300">
    <property type="entry name" value="aa-tRNA-synth_Ia"/>
</dbReference>
<dbReference type="InterPro" id="IPR023585">
    <property type="entry name" value="Ile-tRNA-ligase_type1"/>
</dbReference>
<dbReference type="InterPro" id="IPR050081">
    <property type="entry name" value="Ile-tRNA_ligase"/>
</dbReference>
<evidence type="ECO:0000256" key="8">
    <source>
        <dbReference type="ARBA" id="ARBA00025217"/>
    </source>
</evidence>
<dbReference type="GO" id="GO:0006428">
    <property type="term" value="P:isoleucyl-tRNA aminoacylation"/>
    <property type="evidence" value="ECO:0007669"/>
    <property type="project" value="UniProtKB-UniRule"/>
</dbReference>
<evidence type="ECO:0000259" key="12">
    <source>
        <dbReference type="Pfam" id="PF08264"/>
    </source>
</evidence>
<evidence type="ECO:0000259" key="11">
    <source>
        <dbReference type="Pfam" id="PF00133"/>
    </source>
</evidence>
<dbReference type="InterPro" id="IPR013155">
    <property type="entry name" value="M/V/L/I-tRNA-synth_anticd-bd"/>
</dbReference>
<feature type="binding site" evidence="10">
    <location>
        <position position="597"/>
    </location>
    <ligand>
        <name>ATP</name>
        <dbReference type="ChEBI" id="CHEBI:30616"/>
    </ligand>
</feature>
<dbReference type="GO" id="GO:0000049">
    <property type="term" value="F:tRNA binding"/>
    <property type="evidence" value="ECO:0007669"/>
    <property type="project" value="InterPro"/>
</dbReference>
<sequence length="909" mass="103491">MDYRDTLNLPETDFPMKANLPEREPERLQYWESQNLYAAQRRQRAGRPKFVLHDGPPYANGDIHTGTALNKVLKDIINRYWSQAGYDVVYVPGWDTHGLPIEMRALKQLNVSQHQIEPLKLRHESRQVATHYIGVMTRQFQRLGVMGAWDEPYITMTPAYEGAELRVFAAMVGRGLIYRDLRSVYWCPHCETALAEGEIEYHTHRSPSIDVAFPLQEGTTLPAGTRAVIWTTTPWTIPANVAIAIHPELPYCVVDTEVGPLLLAEALVDQVLQRCGLTRQGDKGCWQGRELEGIIACHPYLDRRAPLVLGEHVTAESGTGLVHTAPGHGVEDFEVGRQYRLEVVQPLDDQGRFEPDIPLVGGLFYADANAVIQAKLAEVGALLHQEDYDHQYAYCWRCKNPIIYRATKQWFLSIDRIRSELIQATYDVTWDPAWGGDRMRAMILDRQDWCLSRQRVWGVPIPAYYCESCGASELTEELVRRAAEIIGQEGADSWWAKPADYFLPPGWTCAQCGGTKFRQEQDIFDVWLDSGSSQAAVLGESEELRLPADVVLEGNDQYRGWFQSLLTTGVSTRGAAPYRMVLTHGMVLDKAGREMHKSLGNTIDPLDIVKRYGSDILRLWVATADFRSDVRISDEILRQLAESYRKIRNTFRFLLGNLAGFEPSPTMLSGTVRDPFNRWILVQVNDWLDEAWSSYQSYHFHTMVHGLVRLMTIDLSSFYLDVIKDRLYTLSAHDPLRVETQKVLYYILAALVRAISPVLVFTADEVYEYMPKLPDDPVSVHLTTWLTPWKLDFSESERARWERWLGYRAVILKALEELRAAKVIGNSLQADVHLTVSVTDPVPSPQDLAILTEMVLAARVTVSAGAEVAARAVPTTYERCERCWRYTADVDPVRRICQRCRQVLREFQS</sequence>
<feature type="binding site" evidence="10">
    <location>
        <position position="897"/>
    </location>
    <ligand>
        <name>Zn(2+)</name>
        <dbReference type="ChEBI" id="CHEBI:29105"/>
    </ligand>
</feature>
<feature type="binding site" evidence="10">
    <location>
        <position position="883"/>
    </location>
    <ligand>
        <name>Zn(2+)</name>
        <dbReference type="ChEBI" id="CHEBI:29105"/>
    </ligand>
</feature>
<evidence type="ECO:0000256" key="6">
    <source>
        <dbReference type="ARBA" id="ARBA00022917"/>
    </source>
</evidence>
<comment type="function">
    <text evidence="8 10">Catalyzes the attachment of isoleucine to tRNA(Ile). As IleRS can inadvertently accommodate and process structurally similar amino acids such as valine, to avoid such errors it has two additional distinct tRNA(Ile)-dependent editing activities. One activity is designated as 'pretransfer' editing and involves the hydrolysis of activated Val-AMP. The other activity is designated 'posttransfer' editing and involves deacylation of mischarged Val-tRNA(Ile).</text>
</comment>
<dbReference type="FunFam" id="3.40.50.620:FF:000092">
    <property type="entry name" value="Isoleucine--tRNA ligase"/>
    <property type="match status" value="1"/>
</dbReference>
<evidence type="ECO:0000256" key="10">
    <source>
        <dbReference type="HAMAP-Rule" id="MF_02002"/>
    </source>
</evidence>
<keyword evidence="10" id="KW-0479">Metal-binding</keyword>
<keyword evidence="6 10" id="KW-0648">Protein biosynthesis</keyword>
<comment type="subunit">
    <text evidence="10">Monomer.</text>
</comment>
<dbReference type="EMBL" id="PXYV01000045">
    <property type="protein sequence ID" value="PSR20995.1"/>
    <property type="molecule type" value="Genomic_DNA"/>
</dbReference>
<evidence type="ECO:0000256" key="1">
    <source>
        <dbReference type="ARBA" id="ARBA00006887"/>
    </source>
</evidence>
<dbReference type="Gene3D" id="3.40.50.620">
    <property type="entry name" value="HUPs"/>
    <property type="match status" value="2"/>
</dbReference>
<gene>
    <name evidence="10" type="primary">ileS</name>
    <name evidence="13" type="ORF">C7B45_12605</name>
</gene>
<dbReference type="Pfam" id="PF08264">
    <property type="entry name" value="Anticodon_1"/>
    <property type="match status" value="1"/>
</dbReference>
<dbReference type="CDD" id="cd00818">
    <property type="entry name" value="IleRS_core"/>
    <property type="match status" value="1"/>
</dbReference>
<dbReference type="GO" id="GO:0002161">
    <property type="term" value="F:aminoacyl-tRNA deacylase activity"/>
    <property type="evidence" value="ECO:0007669"/>
    <property type="project" value="InterPro"/>
</dbReference>
<dbReference type="InterPro" id="IPR009008">
    <property type="entry name" value="Val/Leu/Ile-tRNA-synth_edit"/>
</dbReference>
<dbReference type="Gene3D" id="1.10.730.20">
    <property type="match status" value="1"/>
</dbReference>
<dbReference type="CDD" id="cd07960">
    <property type="entry name" value="Anticodon_Ia_Ile_BEm"/>
    <property type="match status" value="1"/>
</dbReference>